<dbReference type="AlphaFoldDB" id="A0A1H9CL28"/>
<dbReference type="RefSeq" id="WP_091178154.1">
    <property type="nucleotide sequence ID" value="NZ_FOFA01000002.1"/>
</dbReference>
<dbReference type="OrthoDB" id="9778153at2"/>
<dbReference type="STRING" id="1036181.SAMN05421756_102249"/>
<keyword evidence="2" id="KW-1185">Reference proteome</keyword>
<organism evidence="1 2">
    <name type="scientific">Microlunatus flavus</name>
    <dbReference type="NCBI Taxonomy" id="1036181"/>
    <lineage>
        <taxon>Bacteria</taxon>
        <taxon>Bacillati</taxon>
        <taxon>Actinomycetota</taxon>
        <taxon>Actinomycetes</taxon>
        <taxon>Propionibacteriales</taxon>
        <taxon>Propionibacteriaceae</taxon>
        <taxon>Microlunatus</taxon>
    </lineage>
</organism>
<proteinExistence type="predicted"/>
<evidence type="ECO:0000313" key="1">
    <source>
        <dbReference type="EMBL" id="SEQ01900.1"/>
    </source>
</evidence>
<reference evidence="2" key="1">
    <citation type="submission" date="2016-10" db="EMBL/GenBank/DDBJ databases">
        <authorList>
            <person name="Varghese N."/>
            <person name="Submissions S."/>
        </authorList>
    </citation>
    <scope>NUCLEOTIDE SEQUENCE [LARGE SCALE GENOMIC DNA]</scope>
    <source>
        <strain evidence="2">CGMCC 4.6856</strain>
    </source>
</reference>
<dbReference type="EMBL" id="FOFA01000002">
    <property type="protein sequence ID" value="SEQ01900.1"/>
    <property type="molecule type" value="Genomic_DNA"/>
</dbReference>
<sequence length="239" mass="24133">MEVFRGLLHDASGAGAATHRALRDGPTGWALGPLVVPDDRLSTQDDDVDLSVVVAGGAGSLTALARRAGSLRLVAVESVLRDLDDLPGNAGRVVAAAADLPDGVDVHVGLPDGRGFVEAVEVVEAAGLLGRVDLAPPGAATRLSVLVEADLAFKATGLGADAYGPYGLVGLLMAVEALVDGADPEDAEALLAHVEPARATAGLGGWDAATQARVRRRLRGADVVDPGPTLDTLGRAGLL</sequence>
<dbReference type="Proteomes" id="UP000198504">
    <property type="component" value="Unassembled WGS sequence"/>
</dbReference>
<protein>
    <submittedName>
        <fullName evidence="1">Uncharacterized protein</fullName>
    </submittedName>
</protein>
<evidence type="ECO:0000313" key="2">
    <source>
        <dbReference type="Proteomes" id="UP000198504"/>
    </source>
</evidence>
<accession>A0A1H9CL28</accession>
<name>A0A1H9CL28_9ACTN</name>
<gene>
    <name evidence="1" type="ORF">SAMN05421756_102249</name>
</gene>